<organism evidence="14 15">
    <name type="scientific">Paracoccus denitrificans</name>
    <dbReference type="NCBI Taxonomy" id="266"/>
    <lineage>
        <taxon>Bacteria</taxon>
        <taxon>Pseudomonadati</taxon>
        <taxon>Pseudomonadota</taxon>
        <taxon>Alphaproteobacteria</taxon>
        <taxon>Rhodobacterales</taxon>
        <taxon>Paracoccaceae</taxon>
        <taxon>Paracoccus</taxon>
    </lineage>
</organism>
<protein>
    <recommendedName>
        <fullName evidence="11">Transport permease protein</fullName>
    </recommendedName>
</protein>
<evidence type="ECO:0000256" key="7">
    <source>
        <dbReference type="ARBA" id="ARBA00022903"/>
    </source>
</evidence>
<dbReference type="Proteomes" id="UP000315344">
    <property type="component" value="Unassembled WGS sequence"/>
</dbReference>
<dbReference type="InterPro" id="IPR047817">
    <property type="entry name" value="ABC2_TM_bact-type"/>
</dbReference>
<accession>A0A533I3W0</accession>
<keyword evidence="10 11" id="KW-0472">Membrane</keyword>
<evidence type="ECO:0000313" key="14">
    <source>
        <dbReference type="EMBL" id="TKW65351.1"/>
    </source>
</evidence>
<dbReference type="PROSITE" id="PS51012">
    <property type="entry name" value="ABC_TM2"/>
    <property type="match status" value="1"/>
</dbReference>
<feature type="transmembrane region" description="Helical" evidence="11">
    <location>
        <begin position="240"/>
        <end position="259"/>
    </location>
</feature>
<dbReference type="Pfam" id="PF01061">
    <property type="entry name" value="ABC2_membrane"/>
    <property type="match status" value="1"/>
</dbReference>
<evidence type="ECO:0000256" key="6">
    <source>
        <dbReference type="ARBA" id="ARBA00022692"/>
    </source>
</evidence>
<evidence type="ECO:0000313" key="15">
    <source>
        <dbReference type="Proteomes" id="UP000315344"/>
    </source>
</evidence>
<dbReference type="InterPro" id="IPR013525">
    <property type="entry name" value="ABC2_TM"/>
</dbReference>
<dbReference type="GO" id="GO:0043190">
    <property type="term" value="C:ATP-binding cassette (ABC) transporter complex"/>
    <property type="evidence" value="ECO:0007669"/>
    <property type="project" value="InterPro"/>
</dbReference>
<dbReference type="GO" id="GO:0015920">
    <property type="term" value="P:lipopolysaccharide transport"/>
    <property type="evidence" value="ECO:0007669"/>
    <property type="project" value="TreeGrafter"/>
</dbReference>
<dbReference type="InterPro" id="IPR000412">
    <property type="entry name" value="ABC_2_transport"/>
</dbReference>
<evidence type="ECO:0000256" key="10">
    <source>
        <dbReference type="ARBA" id="ARBA00023136"/>
    </source>
</evidence>
<feature type="transmembrane region" description="Helical" evidence="11">
    <location>
        <begin position="99"/>
        <end position="119"/>
    </location>
</feature>
<feature type="domain" description="ABC transmembrane type-2" evidence="13">
    <location>
        <begin position="97"/>
        <end position="318"/>
    </location>
</feature>
<feature type="compositionally biased region" description="Basic and acidic residues" evidence="12">
    <location>
        <begin position="20"/>
        <end position="29"/>
    </location>
</feature>
<keyword evidence="8 11" id="KW-1133">Transmembrane helix</keyword>
<evidence type="ECO:0000259" key="13">
    <source>
        <dbReference type="PROSITE" id="PS51012"/>
    </source>
</evidence>
<sequence>MEHNPAGRCLKRRTPGATRQADERREDHDIDPAAGRCPCRLFARRRQRGGAVMDGAGGLRPVRTTVSGRVLPRFSTLRTVVALCLREVTTSNGDTAGGYLWSVVSPVIGIVGLTIIFSAGFRTPPLGENFAIFYATGMLPFTMFRSVCARVEHSIRASRNLLNFPRVTIFDVLISKFIMAVMTQAAISVLVLGFILYVYKPDVTFHVIQVMQAFGVAALLGFGIGVMNCAIKTKLPLWEMVWTFISRPLLLVSGVMFLVETLPRPYNEWLLWNPLVHFIGRLREAFYVDYIGSYTDLRYPLEIALVTSFIGLAGIKLFARELLDT</sequence>
<keyword evidence="5" id="KW-0762">Sugar transport</keyword>
<keyword evidence="4 11" id="KW-1003">Cell membrane</keyword>
<dbReference type="PRINTS" id="PR00164">
    <property type="entry name" value="ABC2TRNSPORT"/>
</dbReference>
<evidence type="ECO:0000256" key="2">
    <source>
        <dbReference type="ARBA" id="ARBA00007783"/>
    </source>
</evidence>
<evidence type="ECO:0000256" key="1">
    <source>
        <dbReference type="ARBA" id="ARBA00004651"/>
    </source>
</evidence>
<feature type="transmembrane region" description="Helical" evidence="11">
    <location>
        <begin position="169"/>
        <end position="199"/>
    </location>
</feature>
<keyword evidence="9" id="KW-0625">Polysaccharide transport</keyword>
<name>A0A533I3W0_PARDE</name>
<dbReference type="AlphaFoldDB" id="A0A533I3W0"/>
<reference evidence="14 15" key="1">
    <citation type="journal article" date="2017" name="Nat. Commun.">
        <title>In situ click chemistry generation of cyclooxygenase-2 inhibitors.</title>
        <authorList>
            <person name="Bhardwaj A."/>
            <person name="Kaur J."/>
            <person name="Wuest M."/>
            <person name="Wuest F."/>
        </authorList>
    </citation>
    <scope>NUCLEOTIDE SEQUENCE [LARGE SCALE GENOMIC DNA]</scope>
    <source>
        <strain evidence="14">S2_012_000_R3_94</strain>
    </source>
</reference>
<keyword evidence="3 11" id="KW-0813">Transport</keyword>
<feature type="transmembrane region" description="Helical" evidence="11">
    <location>
        <begin position="299"/>
        <end position="319"/>
    </location>
</feature>
<keyword evidence="6 11" id="KW-0812">Transmembrane</keyword>
<evidence type="ECO:0000256" key="12">
    <source>
        <dbReference type="SAM" id="MobiDB-lite"/>
    </source>
</evidence>
<comment type="similarity">
    <text evidence="2 11">Belongs to the ABC-2 integral membrane protein family.</text>
</comment>
<keyword evidence="7" id="KW-0972">Capsule biogenesis/degradation</keyword>
<evidence type="ECO:0000256" key="3">
    <source>
        <dbReference type="ARBA" id="ARBA00022448"/>
    </source>
</evidence>
<feature type="transmembrane region" description="Helical" evidence="11">
    <location>
        <begin position="205"/>
        <end position="228"/>
    </location>
</feature>
<dbReference type="GO" id="GO:0140359">
    <property type="term" value="F:ABC-type transporter activity"/>
    <property type="evidence" value="ECO:0007669"/>
    <property type="project" value="InterPro"/>
</dbReference>
<proteinExistence type="inferred from homology"/>
<gene>
    <name evidence="14" type="ORF">DI616_15565</name>
</gene>
<dbReference type="EMBL" id="VAFL01000014">
    <property type="protein sequence ID" value="TKW65351.1"/>
    <property type="molecule type" value="Genomic_DNA"/>
</dbReference>
<feature type="transmembrane region" description="Helical" evidence="11">
    <location>
        <begin position="131"/>
        <end position="148"/>
    </location>
</feature>
<dbReference type="PANTHER" id="PTHR30413:SF10">
    <property type="entry name" value="CAPSULE POLYSACCHARIDE EXPORT INNER-MEMBRANE PROTEIN CTRC"/>
    <property type="match status" value="1"/>
</dbReference>
<evidence type="ECO:0000256" key="4">
    <source>
        <dbReference type="ARBA" id="ARBA00022475"/>
    </source>
</evidence>
<evidence type="ECO:0000256" key="9">
    <source>
        <dbReference type="ARBA" id="ARBA00023047"/>
    </source>
</evidence>
<dbReference type="GO" id="GO:0015774">
    <property type="term" value="P:polysaccharide transport"/>
    <property type="evidence" value="ECO:0007669"/>
    <property type="project" value="UniProtKB-KW"/>
</dbReference>
<evidence type="ECO:0000256" key="11">
    <source>
        <dbReference type="RuleBase" id="RU361157"/>
    </source>
</evidence>
<evidence type="ECO:0000256" key="5">
    <source>
        <dbReference type="ARBA" id="ARBA00022597"/>
    </source>
</evidence>
<evidence type="ECO:0000256" key="8">
    <source>
        <dbReference type="ARBA" id="ARBA00022989"/>
    </source>
</evidence>
<comment type="subcellular location">
    <subcellularLocation>
        <location evidence="11">Cell inner membrane</location>
        <topology evidence="11">Multi-pass membrane protein</topology>
    </subcellularLocation>
    <subcellularLocation>
        <location evidence="1">Cell membrane</location>
        <topology evidence="1">Multi-pass membrane protein</topology>
    </subcellularLocation>
</comment>
<dbReference type="PANTHER" id="PTHR30413">
    <property type="entry name" value="INNER MEMBRANE TRANSPORT PERMEASE"/>
    <property type="match status" value="1"/>
</dbReference>
<comment type="caution">
    <text evidence="14">The sequence shown here is derived from an EMBL/GenBank/DDBJ whole genome shotgun (WGS) entry which is preliminary data.</text>
</comment>
<feature type="region of interest" description="Disordered" evidence="12">
    <location>
        <begin position="1"/>
        <end position="29"/>
    </location>
</feature>